<dbReference type="InterPro" id="IPR010721">
    <property type="entry name" value="UstE-like"/>
</dbReference>
<evidence type="ECO:0008006" key="4">
    <source>
        <dbReference type="Google" id="ProtNLM"/>
    </source>
</evidence>
<feature type="transmembrane region" description="Helical" evidence="1">
    <location>
        <begin position="22"/>
        <end position="43"/>
    </location>
</feature>
<dbReference type="PANTHER" id="PTHR32251">
    <property type="entry name" value="3-OXO-5-ALPHA-STEROID 4-DEHYDROGENASE"/>
    <property type="match status" value="1"/>
</dbReference>
<gene>
    <name evidence="2" type="ORF">TrCOL_g1318</name>
</gene>
<sequence length="342" mass="38153">MPSDAKPKTDAAPALEALPANAYIRGLIVTVIAFGLGFLFLWLTADQKLPQGSLFEANPINSLYITVFLAYIINWIAFVPAAIKQTEKFFDLTGSITYFSCTIISLLIGARTADSTFSFSTRAIIQSLFTLVWAARLGSFLFKRISKDSKDKRFDQIKINPPRFFGVWTIQGAWVTLTAISVFVVNSYGATDDKPINAVDILGYLIWVIGFGIEVTADNQKSKFAANPDNKGKWIDEGLWYYSRHPNYFGEMSLWLGQFIAAASTLQGSQWACVISPIFVVFLLMKISGVPMLESRGNEKWGSDPNYRLYMENTHVILILPKGKKTLENIESPLVPQQTSQV</sequence>
<feature type="transmembrane region" description="Helical" evidence="1">
    <location>
        <begin position="163"/>
        <end position="185"/>
    </location>
</feature>
<feature type="transmembrane region" description="Helical" evidence="1">
    <location>
        <begin position="123"/>
        <end position="142"/>
    </location>
</feature>
<keyword evidence="1" id="KW-1133">Transmembrane helix</keyword>
<feature type="transmembrane region" description="Helical" evidence="1">
    <location>
        <begin position="63"/>
        <end position="83"/>
    </location>
</feature>
<dbReference type="PANTHER" id="PTHR32251:SF17">
    <property type="entry name" value="STEROID 5-ALPHA REDUCTASE C-TERMINAL DOMAIN-CONTAINING PROTEIN"/>
    <property type="match status" value="1"/>
</dbReference>
<dbReference type="Proteomes" id="UP001165065">
    <property type="component" value="Unassembled WGS sequence"/>
</dbReference>
<comment type="caution">
    <text evidence="2">The sequence shown here is derived from an EMBL/GenBank/DDBJ whole genome shotgun (WGS) entry which is preliminary data.</text>
</comment>
<dbReference type="OrthoDB" id="201504at2759"/>
<proteinExistence type="predicted"/>
<protein>
    <recommendedName>
        <fullName evidence="4">Steroid 5-alpha reductase C-terminal domain-containing protein</fullName>
    </recommendedName>
</protein>
<evidence type="ECO:0000256" key="1">
    <source>
        <dbReference type="SAM" id="Phobius"/>
    </source>
</evidence>
<dbReference type="EMBL" id="BRYA01001479">
    <property type="protein sequence ID" value="GMI44408.1"/>
    <property type="molecule type" value="Genomic_DNA"/>
</dbReference>
<evidence type="ECO:0000313" key="3">
    <source>
        <dbReference type="Proteomes" id="UP001165065"/>
    </source>
</evidence>
<reference evidence="3" key="1">
    <citation type="journal article" date="2023" name="Commun. Biol.">
        <title>Genome analysis of Parmales, the sister group of diatoms, reveals the evolutionary specialization of diatoms from phago-mixotrophs to photoautotrophs.</title>
        <authorList>
            <person name="Ban H."/>
            <person name="Sato S."/>
            <person name="Yoshikawa S."/>
            <person name="Yamada K."/>
            <person name="Nakamura Y."/>
            <person name="Ichinomiya M."/>
            <person name="Sato N."/>
            <person name="Blanc-Mathieu R."/>
            <person name="Endo H."/>
            <person name="Kuwata A."/>
            <person name="Ogata H."/>
        </authorList>
    </citation>
    <scope>NUCLEOTIDE SEQUENCE [LARGE SCALE GENOMIC DNA]</scope>
</reference>
<keyword evidence="1" id="KW-0472">Membrane</keyword>
<organism evidence="2 3">
    <name type="scientific">Triparma columacea</name>
    <dbReference type="NCBI Taxonomy" id="722753"/>
    <lineage>
        <taxon>Eukaryota</taxon>
        <taxon>Sar</taxon>
        <taxon>Stramenopiles</taxon>
        <taxon>Ochrophyta</taxon>
        <taxon>Bolidophyceae</taxon>
        <taxon>Parmales</taxon>
        <taxon>Triparmaceae</taxon>
        <taxon>Triparma</taxon>
    </lineage>
</organism>
<evidence type="ECO:0000313" key="2">
    <source>
        <dbReference type="EMBL" id="GMI44408.1"/>
    </source>
</evidence>
<feature type="transmembrane region" description="Helical" evidence="1">
    <location>
        <begin position="90"/>
        <end position="111"/>
    </location>
</feature>
<dbReference type="PROSITE" id="PS50244">
    <property type="entry name" value="S5A_REDUCTASE"/>
    <property type="match status" value="1"/>
</dbReference>
<dbReference type="Pfam" id="PF06966">
    <property type="entry name" value="DUF1295"/>
    <property type="match status" value="1"/>
</dbReference>
<keyword evidence="3" id="KW-1185">Reference proteome</keyword>
<accession>A0A9W7GHL5</accession>
<feature type="transmembrane region" description="Helical" evidence="1">
    <location>
        <begin position="259"/>
        <end position="285"/>
    </location>
</feature>
<dbReference type="GO" id="GO:0016020">
    <property type="term" value="C:membrane"/>
    <property type="evidence" value="ECO:0007669"/>
    <property type="project" value="TreeGrafter"/>
</dbReference>
<name>A0A9W7GHL5_9STRA</name>
<dbReference type="AlphaFoldDB" id="A0A9W7GHL5"/>
<keyword evidence="1" id="KW-0812">Transmembrane</keyword>
<dbReference type="Gene3D" id="1.20.120.1630">
    <property type="match status" value="1"/>
</dbReference>